<evidence type="ECO:0000313" key="6">
    <source>
        <dbReference type="EMBL" id="MBF4808315.1"/>
    </source>
</evidence>
<feature type="compositionally biased region" description="Polar residues" evidence="3">
    <location>
        <begin position="178"/>
        <end position="203"/>
    </location>
</feature>
<keyword evidence="4" id="KW-1133">Transmembrane helix</keyword>
<feature type="transmembrane region" description="Helical" evidence="4">
    <location>
        <begin position="84"/>
        <end position="105"/>
    </location>
</feature>
<reference evidence="6" key="1">
    <citation type="submission" date="2020-04" db="EMBL/GenBank/DDBJ databases">
        <title>Deep metagenomics examines the oral microbiome during advanced dental caries in children, revealing novel taxa and co-occurrences with host molecules.</title>
        <authorList>
            <person name="Baker J.L."/>
            <person name="Morton J.T."/>
            <person name="Dinis M."/>
            <person name="Alvarez R."/>
            <person name="Tran N.C."/>
            <person name="Knight R."/>
            <person name="Edlund A."/>
        </authorList>
    </citation>
    <scope>NUCLEOTIDE SEQUENCE</scope>
    <source>
        <strain evidence="6">JCVI_38_bin.5</strain>
    </source>
</reference>
<keyword evidence="4" id="KW-0812">Transmembrane</keyword>
<protein>
    <submittedName>
        <fullName evidence="6">Magnesium-translocating P-type ATPase</fullName>
    </submittedName>
</protein>
<dbReference type="GO" id="GO:0006883">
    <property type="term" value="P:intracellular sodium ion homeostasis"/>
    <property type="evidence" value="ECO:0007669"/>
    <property type="project" value="TreeGrafter"/>
</dbReference>
<feature type="non-terminal residue" evidence="6">
    <location>
        <position position="316"/>
    </location>
</feature>
<dbReference type="InterPro" id="IPR050510">
    <property type="entry name" value="Cation_transp_ATPase_P-type"/>
</dbReference>
<evidence type="ECO:0000256" key="1">
    <source>
        <dbReference type="ARBA" id="ARBA00004141"/>
    </source>
</evidence>
<dbReference type="GO" id="GO:1990573">
    <property type="term" value="P:potassium ion import across plasma membrane"/>
    <property type="evidence" value="ECO:0007669"/>
    <property type="project" value="TreeGrafter"/>
</dbReference>
<dbReference type="SUPFAM" id="SSF81653">
    <property type="entry name" value="Calcium ATPase, transduction domain A"/>
    <property type="match status" value="1"/>
</dbReference>
<proteinExistence type="inferred from homology"/>
<dbReference type="PANTHER" id="PTHR43294:SF20">
    <property type="entry name" value="P-TYPE ATPASE"/>
    <property type="match status" value="1"/>
</dbReference>
<dbReference type="InterPro" id="IPR023298">
    <property type="entry name" value="ATPase_P-typ_TM_dom_sf"/>
</dbReference>
<dbReference type="Pfam" id="PF00122">
    <property type="entry name" value="E1-E2_ATPase"/>
    <property type="match status" value="1"/>
</dbReference>
<feature type="domain" description="Cation-transporting P-type ATPase N-terminal" evidence="5">
    <location>
        <begin position="27"/>
        <end position="100"/>
    </location>
</feature>
<dbReference type="GO" id="GO:0005391">
    <property type="term" value="F:P-type sodium:potassium-exchanging transporter activity"/>
    <property type="evidence" value="ECO:0007669"/>
    <property type="project" value="TreeGrafter"/>
</dbReference>
<sequence length="316" mass="33259">MAKTRRAIQNQTNRTLDRGDLGALLGFAATHSEQSVCRKARAYAGGLPIDIAQAKLDLNGPNAVSETVEDPTVIRFLKCFASPFTLILLALAAISYITNVVLAPSGEQDPTTVIIIAIMVLISGIIDFVQSSRGASAAAALLQMVTATTRVRRRPINFDDFEVLHTETPHDNAATDGASHTATDSASHTKSHAPTGTADTSGAGSSFDKEIPFADVVVGDLVLLASGDMVPADCRVLDAKDLFVNETALTGESEPVEKFPTVVHARRRADGTRYPLSLSECTNLLFAGTTVQSGSATAVVVATGDDTYVGRMSALL</sequence>
<dbReference type="EMBL" id="JABZGW010000304">
    <property type="protein sequence ID" value="MBF4808315.1"/>
    <property type="molecule type" value="Genomic_DNA"/>
</dbReference>
<evidence type="ECO:0000256" key="2">
    <source>
        <dbReference type="ARBA" id="ARBA00005675"/>
    </source>
</evidence>
<dbReference type="AlphaFoldDB" id="A0A930VY72"/>
<dbReference type="SMART" id="SM00831">
    <property type="entry name" value="Cation_ATPase_N"/>
    <property type="match status" value="1"/>
</dbReference>
<dbReference type="InterPro" id="IPR059000">
    <property type="entry name" value="ATPase_P-type_domA"/>
</dbReference>
<organism evidence="6 7">
    <name type="scientific">Lancefieldella rimae</name>
    <dbReference type="NCBI Taxonomy" id="1383"/>
    <lineage>
        <taxon>Bacteria</taxon>
        <taxon>Bacillati</taxon>
        <taxon>Actinomycetota</taxon>
        <taxon>Coriobacteriia</taxon>
        <taxon>Coriobacteriales</taxon>
        <taxon>Atopobiaceae</taxon>
        <taxon>Lancefieldella</taxon>
    </lineage>
</organism>
<feature type="transmembrane region" description="Helical" evidence="4">
    <location>
        <begin position="111"/>
        <end position="129"/>
    </location>
</feature>
<feature type="region of interest" description="Disordered" evidence="3">
    <location>
        <begin position="169"/>
        <end position="203"/>
    </location>
</feature>
<comment type="similarity">
    <text evidence="2">Belongs to the cation transport ATPase (P-type) (TC 3.A.3) family. Type IIA subfamily.</text>
</comment>
<evidence type="ECO:0000259" key="5">
    <source>
        <dbReference type="SMART" id="SM00831"/>
    </source>
</evidence>
<keyword evidence="4" id="KW-0472">Membrane</keyword>
<dbReference type="Proteomes" id="UP000698335">
    <property type="component" value="Unassembled WGS sequence"/>
</dbReference>
<dbReference type="GO" id="GO:1902600">
    <property type="term" value="P:proton transmembrane transport"/>
    <property type="evidence" value="ECO:0007669"/>
    <property type="project" value="TreeGrafter"/>
</dbReference>
<evidence type="ECO:0000256" key="3">
    <source>
        <dbReference type="SAM" id="MobiDB-lite"/>
    </source>
</evidence>
<evidence type="ECO:0000256" key="4">
    <source>
        <dbReference type="SAM" id="Phobius"/>
    </source>
</evidence>
<dbReference type="GO" id="GO:0036376">
    <property type="term" value="P:sodium ion export across plasma membrane"/>
    <property type="evidence" value="ECO:0007669"/>
    <property type="project" value="TreeGrafter"/>
</dbReference>
<dbReference type="GO" id="GO:0005886">
    <property type="term" value="C:plasma membrane"/>
    <property type="evidence" value="ECO:0007669"/>
    <property type="project" value="TreeGrafter"/>
</dbReference>
<name>A0A930VY72_9ACTN</name>
<comment type="caution">
    <text evidence="6">The sequence shown here is derived from an EMBL/GenBank/DDBJ whole genome shotgun (WGS) entry which is preliminary data.</text>
</comment>
<dbReference type="Gene3D" id="2.70.150.10">
    <property type="entry name" value="Calcium-transporting ATPase, cytoplasmic transduction domain A"/>
    <property type="match status" value="2"/>
</dbReference>
<comment type="subcellular location">
    <subcellularLocation>
        <location evidence="1">Membrane</location>
        <topology evidence="1">Multi-pass membrane protein</topology>
    </subcellularLocation>
</comment>
<evidence type="ECO:0000313" key="7">
    <source>
        <dbReference type="Proteomes" id="UP000698335"/>
    </source>
</evidence>
<dbReference type="GO" id="GO:0030007">
    <property type="term" value="P:intracellular potassium ion homeostasis"/>
    <property type="evidence" value="ECO:0007669"/>
    <property type="project" value="TreeGrafter"/>
</dbReference>
<accession>A0A930VY72</accession>
<gene>
    <name evidence="6" type="ORF">HXK26_06430</name>
</gene>
<dbReference type="Gene3D" id="1.20.1110.10">
    <property type="entry name" value="Calcium-transporting ATPase, transmembrane domain"/>
    <property type="match status" value="1"/>
</dbReference>
<dbReference type="PANTHER" id="PTHR43294">
    <property type="entry name" value="SODIUM/POTASSIUM-TRANSPORTING ATPASE SUBUNIT ALPHA"/>
    <property type="match status" value="1"/>
</dbReference>
<dbReference type="InterPro" id="IPR008250">
    <property type="entry name" value="ATPase_P-typ_transduc_dom_A_sf"/>
</dbReference>
<dbReference type="InterPro" id="IPR004014">
    <property type="entry name" value="ATPase_P-typ_cation-transptr_N"/>
</dbReference>
<dbReference type="SUPFAM" id="SSF81665">
    <property type="entry name" value="Calcium ATPase, transmembrane domain M"/>
    <property type="match status" value="1"/>
</dbReference>
<dbReference type="Pfam" id="PF00690">
    <property type="entry name" value="Cation_ATPase_N"/>
    <property type="match status" value="1"/>
</dbReference>